<keyword evidence="1" id="KW-0732">Signal</keyword>
<dbReference type="EMBL" id="GBRH01202564">
    <property type="protein sequence ID" value="JAD95331.1"/>
    <property type="molecule type" value="Transcribed_RNA"/>
</dbReference>
<reference evidence="2" key="1">
    <citation type="submission" date="2014-09" db="EMBL/GenBank/DDBJ databases">
        <authorList>
            <person name="Magalhaes I.L.F."/>
            <person name="Oliveira U."/>
            <person name="Santos F.R."/>
            <person name="Vidigal T.H.D.A."/>
            <person name="Brescovit A.D."/>
            <person name="Santos A.J."/>
        </authorList>
    </citation>
    <scope>NUCLEOTIDE SEQUENCE</scope>
    <source>
        <tissue evidence="2">Shoot tissue taken approximately 20 cm above the soil surface</tissue>
    </source>
</reference>
<feature type="chain" id="PRO_5002045239" description="Secreted protein" evidence="1">
    <location>
        <begin position="28"/>
        <end position="69"/>
    </location>
</feature>
<evidence type="ECO:0008006" key="3">
    <source>
        <dbReference type="Google" id="ProtNLM"/>
    </source>
</evidence>
<name>A0A0A9E5H0_ARUDO</name>
<evidence type="ECO:0000256" key="1">
    <source>
        <dbReference type="SAM" id="SignalP"/>
    </source>
</evidence>
<sequence>MSSSWPCSPASCYFSFLLFLLRPQASITNCCLSTLHLAVVSELYSALFLPDNGTRDSYGPGSVLSFESA</sequence>
<feature type="signal peptide" evidence="1">
    <location>
        <begin position="1"/>
        <end position="27"/>
    </location>
</feature>
<accession>A0A0A9E5H0</accession>
<dbReference type="AlphaFoldDB" id="A0A0A9E5H0"/>
<protein>
    <recommendedName>
        <fullName evidence="3">Secreted protein</fullName>
    </recommendedName>
</protein>
<reference evidence="2" key="2">
    <citation type="journal article" date="2015" name="Data Brief">
        <title>Shoot transcriptome of the giant reed, Arundo donax.</title>
        <authorList>
            <person name="Barrero R.A."/>
            <person name="Guerrero F.D."/>
            <person name="Moolhuijzen P."/>
            <person name="Goolsby J.A."/>
            <person name="Tidwell J."/>
            <person name="Bellgard S.E."/>
            <person name="Bellgard M.I."/>
        </authorList>
    </citation>
    <scope>NUCLEOTIDE SEQUENCE</scope>
    <source>
        <tissue evidence="2">Shoot tissue taken approximately 20 cm above the soil surface</tissue>
    </source>
</reference>
<proteinExistence type="predicted"/>
<evidence type="ECO:0000313" key="2">
    <source>
        <dbReference type="EMBL" id="JAD95331.1"/>
    </source>
</evidence>
<organism evidence="2">
    <name type="scientific">Arundo donax</name>
    <name type="common">Giant reed</name>
    <name type="synonym">Donax arundinaceus</name>
    <dbReference type="NCBI Taxonomy" id="35708"/>
    <lineage>
        <taxon>Eukaryota</taxon>
        <taxon>Viridiplantae</taxon>
        <taxon>Streptophyta</taxon>
        <taxon>Embryophyta</taxon>
        <taxon>Tracheophyta</taxon>
        <taxon>Spermatophyta</taxon>
        <taxon>Magnoliopsida</taxon>
        <taxon>Liliopsida</taxon>
        <taxon>Poales</taxon>
        <taxon>Poaceae</taxon>
        <taxon>PACMAD clade</taxon>
        <taxon>Arundinoideae</taxon>
        <taxon>Arundineae</taxon>
        <taxon>Arundo</taxon>
    </lineage>
</organism>